<dbReference type="EMBL" id="BOPF01000007">
    <property type="protein sequence ID" value="GIJ45487.1"/>
    <property type="molecule type" value="Genomic_DNA"/>
</dbReference>
<evidence type="ECO:0000256" key="1">
    <source>
        <dbReference type="ARBA" id="ARBA00006484"/>
    </source>
</evidence>
<dbReference type="PRINTS" id="PR00081">
    <property type="entry name" value="GDHRDH"/>
</dbReference>
<reference evidence="5" key="1">
    <citation type="submission" date="2021-01" db="EMBL/GenBank/DDBJ databases">
        <title>Whole genome shotgun sequence of Virgisporangium aliadipatigenens NBRC 105644.</title>
        <authorList>
            <person name="Komaki H."/>
            <person name="Tamura T."/>
        </authorList>
    </citation>
    <scope>NUCLEOTIDE SEQUENCE</scope>
    <source>
        <strain evidence="5">NBRC 105644</strain>
    </source>
</reference>
<dbReference type="CDD" id="cd05233">
    <property type="entry name" value="SDR_c"/>
    <property type="match status" value="1"/>
</dbReference>
<comment type="caution">
    <text evidence="5">The sequence shown here is derived from an EMBL/GenBank/DDBJ whole genome shotgun (WGS) entry which is preliminary data.</text>
</comment>
<dbReference type="PANTHER" id="PTHR44196:SF1">
    <property type="entry name" value="DEHYDROGENASE_REDUCTASE SDR FAMILY MEMBER 7B"/>
    <property type="match status" value="1"/>
</dbReference>
<comment type="similarity">
    <text evidence="1 3">Belongs to the short-chain dehydrogenases/reductases (SDR) family.</text>
</comment>
<dbReference type="Gene3D" id="3.40.50.720">
    <property type="entry name" value="NAD(P)-binding Rossmann-like Domain"/>
    <property type="match status" value="1"/>
</dbReference>
<keyword evidence="6" id="KW-1185">Reference proteome</keyword>
<keyword evidence="2" id="KW-0560">Oxidoreductase</keyword>
<dbReference type="Pfam" id="PF00106">
    <property type="entry name" value="adh_short"/>
    <property type="match status" value="1"/>
</dbReference>
<dbReference type="GO" id="GO:0016020">
    <property type="term" value="C:membrane"/>
    <property type="evidence" value="ECO:0007669"/>
    <property type="project" value="TreeGrafter"/>
</dbReference>
<dbReference type="RefSeq" id="WP_203899028.1">
    <property type="nucleotide sequence ID" value="NZ_BOPF01000007.1"/>
</dbReference>
<dbReference type="InterPro" id="IPR002347">
    <property type="entry name" value="SDR_fam"/>
</dbReference>
<evidence type="ECO:0000259" key="4">
    <source>
        <dbReference type="SMART" id="SM00822"/>
    </source>
</evidence>
<evidence type="ECO:0000256" key="2">
    <source>
        <dbReference type="ARBA" id="ARBA00023002"/>
    </source>
</evidence>
<dbReference type="SUPFAM" id="SSF51735">
    <property type="entry name" value="NAD(P)-binding Rossmann-fold domains"/>
    <property type="match status" value="1"/>
</dbReference>
<evidence type="ECO:0000313" key="5">
    <source>
        <dbReference type="EMBL" id="GIJ45487.1"/>
    </source>
</evidence>
<dbReference type="InterPro" id="IPR036291">
    <property type="entry name" value="NAD(P)-bd_dom_sf"/>
</dbReference>
<dbReference type="Proteomes" id="UP000619260">
    <property type="component" value="Unassembled WGS sequence"/>
</dbReference>
<accession>A0A8J3YJL7</accession>
<proteinExistence type="inferred from homology"/>
<name>A0A8J3YJL7_9ACTN</name>
<dbReference type="GO" id="GO:0016491">
    <property type="term" value="F:oxidoreductase activity"/>
    <property type="evidence" value="ECO:0007669"/>
    <property type="project" value="UniProtKB-KW"/>
</dbReference>
<dbReference type="NCBIfam" id="NF004526">
    <property type="entry name" value="PRK05872.1"/>
    <property type="match status" value="1"/>
</dbReference>
<dbReference type="PRINTS" id="PR00080">
    <property type="entry name" value="SDRFAMILY"/>
</dbReference>
<dbReference type="InterPro" id="IPR020904">
    <property type="entry name" value="Sc_DH/Rdtase_CS"/>
</dbReference>
<dbReference type="SMART" id="SM00822">
    <property type="entry name" value="PKS_KR"/>
    <property type="match status" value="1"/>
</dbReference>
<feature type="domain" description="Ketoreductase" evidence="4">
    <location>
        <begin position="8"/>
        <end position="194"/>
    </location>
</feature>
<gene>
    <name evidence="5" type="ORF">Val02_23730</name>
</gene>
<organism evidence="5 6">
    <name type="scientific">Virgisporangium aliadipatigenens</name>
    <dbReference type="NCBI Taxonomy" id="741659"/>
    <lineage>
        <taxon>Bacteria</taxon>
        <taxon>Bacillati</taxon>
        <taxon>Actinomycetota</taxon>
        <taxon>Actinomycetes</taxon>
        <taxon>Micromonosporales</taxon>
        <taxon>Micromonosporaceae</taxon>
        <taxon>Virgisporangium</taxon>
    </lineage>
</organism>
<evidence type="ECO:0000313" key="6">
    <source>
        <dbReference type="Proteomes" id="UP000619260"/>
    </source>
</evidence>
<evidence type="ECO:0000256" key="3">
    <source>
        <dbReference type="RuleBase" id="RU000363"/>
    </source>
</evidence>
<dbReference type="AlphaFoldDB" id="A0A8J3YJL7"/>
<sequence length="310" mass="32385">MTEPLRGRTVLITGAARGIGAETARLAAARGARIAAVGLEPERLAALTADLDATAPSPAGRHTWAECDVTDQAALEAAVSSTVDTHGRLDVVLANAGIASLGTVAVSGADAMVRAVDVNLNGVVRTAAATLPHLRDSHGYLLMVSSAAAFTVLPGMAAYCASKAGVESFGTVLRMECARSGVAVGTAHPIWIDTDLVRDVQADLPSFRETLGRLPWPLNKVVPVRQCAEALVRAMQRRSRRVYVPKALGVVSALRTFYCGPVAEAVLRTGAERMRRMEAEVRALDRRFGAHSAGYGAAAVDKPSTVDGAP</sequence>
<dbReference type="PROSITE" id="PS00061">
    <property type="entry name" value="ADH_SHORT"/>
    <property type="match status" value="1"/>
</dbReference>
<dbReference type="InterPro" id="IPR057326">
    <property type="entry name" value="KR_dom"/>
</dbReference>
<protein>
    <submittedName>
        <fullName evidence="5">Oxidoreductase</fullName>
    </submittedName>
</protein>
<dbReference type="PANTHER" id="PTHR44196">
    <property type="entry name" value="DEHYDROGENASE/REDUCTASE SDR FAMILY MEMBER 7B"/>
    <property type="match status" value="1"/>
</dbReference>